<evidence type="ECO:0000256" key="1">
    <source>
        <dbReference type="SAM" id="MobiDB-lite"/>
    </source>
</evidence>
<protein>
    <submittedName>
        <fullName evidence="2">Uncharacterized protein</fullName>
    </submittedName>
</protein>
<organism evidence="2 3">
    <name type="scientific">Cannabis sativa</name>
    <name type="common">Hemp</name>
    <name type="synonym">Marijuana</name>
    <dbReference type="NCBI Taxonomy" id="3483"/>
    <lineage>
        <taxon>Eukaryota</taxon>
        <taxon>Viridiplantae</taxon>
        <taxon>Streptophyta</taxon>
        <taxon>Embryophyta</taxon>
        <taxon>Tracheophyta</taxon>
        <taxon>Spermatophyta</taxon>
        <taxon>Magnoliopsida</taxon>
        <taxon>eudicotyledons</taxon>
        <taxon>Gunneridae</taxon>
        <taxon>Pentapetalae</taxon>
        <taxon>rosids</taxon>
        <taxon>fabids</taxon>
        <taxon>Rosales</taxon>
        <taxon>Cannabaceae</taxon>
        <taxon>Cannabis</taxon>
    </lineage>
</organism>
<name>A0A7J6GJF3_CANSA</name>
<sequence length="78" mass="9146">MSFCMHEKRHSIRQSNAHPSLPSILRINPNPNQPLLSFPTKQISFVQDPQNNFKFCLVVEKSQKKVTENNNWEILNQK</sequence>
<evidence type="ECO:0000313" key="2">
    <source>
        <dbReference type="EMBL" id="KAF4383056.1"/>
    </source>
</evidence>
<proteinExistence type="predicted"/>
<dbReference type="AlphaFoldDB" id="A0A7J6GJF3"/>
<accession>A0A7J6GJF3</accession>
<gene>
    <name evidence="2" type="ORF">F8388_009087</name>
</gene>
<dbReference type="EMBL" id="JAATIP010000053">
    <property type="protein sequence ID" value="KAF4383056.1"/>
    <property type="molecule type" value="Genomic_DNA"/>
</dbReference>
<dbReference type="Proteomes" id="UP000525078">
    <property type="component" value="Unassembled WGS sequence"/>
</dbReference>
<comment type="caution">
    <text evidence="2">The sequence shown here is derived from an EMBL/GenBank/DDBJ whole genome shotgun (WGS) entry which is preliminary data.</text>
</comment>
<evidence type="ECO:0000313" key="3">
    <source>
        <dbReference type="Proteomes" id="UP000525078"/>
    </source>
</evidence>
<reference evidence="2 3" key="1">
    <citation type="journal article" date="2020" name="bioRxiv">
        <title>Sequence and annotation of 42 cannabis genomes reveals extensive copy number variation in cannabinoid synthesis and pathogen resistance genes.</title>
        <authorList>
            <person name="Mckernan K.J."/>
            <person name="Helbert Y."/>
            <person name="Kane L.T."/>
            <person name="Ebling H."/>
            <person name="Zhang L."/>
            <person name="Liu B."/>
            <person name="Eaton Z."/>
            <person name="Mclaughlin S."/>
            <person name="Kingan S."/>
            <person name="Baybayan P."/>
            <person name="Concepcion G."/>
            <person name="Jordan M."/>
            <person name="Riva A."/>
            <person name="Barbazuk W."/>
            <person name="Harkins T."/>
        </authorList>
    </citation>
    <scope>NUCLEOTIDE SEQUENCE [LARGE SCALE GENOMIC DNA]</scope>
    <source>
        <strain evidence="3">cv. Jamaican Lion 4</strain>
        <tissue evidence="2">Leaf</tissue>
    </source>
</reference>
<feature type="region of interest" description="Disordered" evidence="1">
    <location>
        <begin position="1"/>
        <end position="22"/>
    </location>
</feature>